<dbReference type="InterPro" id="IPR019190">
    <property type="entry name" value="EXOV"/>
</dbReference>
<dbReference type="GO" id="GO:0005634">
    <property type="term" value="C:nucleus"/>
    <property type="evidence" value="ECO:0000318"/>
    <property type="project" value="GO_Central"/>
</dbReference>
<evidence type="ECO:0000313" key="4">
    <source>
        <dbReference type="Proteomes" id="UP000000561"/>
    </source>
</evidence>
<proteinExistence type="inferred from homology"/>
<dbReference type="VEuPathDB" id="FungiDB:UMAG_04535"/>
<comment type="similarity">
    <text evidence="1">Belongs to the EXO5 family.</text>
</comment>
<dbReference type="GeneID" id="23564691"/>
<dbReference type="PANTHER" id="PTHR14464:SF4">
    <property type="entry name" value="EXONUCLEASE V"/>
    <property type="match status" value="1"/>
</dbReference>
<feature type="compositionally biased region" description="Basic residues" evidence="2">
    <location>
        <begin position="416"/>
        <end position="435"/>
    </location>
</feature>
<dbReference type="GO" id="GO:0005739">
    <property type="term" value="C:mitochondrion"/>
    <property type="evidence" value="ECO:0000318"/>
    <property type="project" value="GO_Central"/>
</dbReference>
<sequence length="673" mass="74612">MSDRDASISCSPPVRRHLPAPTSLHHHFTRKGYLSVSDLVGPSWCEYNYQYGILSLSHLPPSLRPAMITTESGYTLSAAPQLVAQKESTLRAGKAVHAVLERQVASVQVVVETETKHDSWALRLLNLWCNLMALVQMNAPNERMHNAKQNACAREIPVYGWVHGVLVMGVIDEIEKRITTSSTAQADKHKTWRSQEEWRKDPSRKSSSTSSQKSKQSCATSTRPLTAFFSTRPSQSSSPAASIEAQPSTSHMGWGYFLSDTKTRFSSWLPSEEDQFGARMQCMTYKRLFDGLLLGALLASSNNTTRDKKIFSFDVHATPMNWRDTFASLDLDPDQPLSAGFLRDAESVCESWGVDLQAWVEQNDADVCTLNHVILLLEDGLRGLAMDAQRGAAGDEQGGSSVEVIQDTLALTYRRQMQRGRRAKRKKPIGGRRLTRTSTSEVAKMAKEVSQTTLDEQGVGVNGGLQVNEIVENEMDDDDQLVDDVHPPETQEDTQAATESKCDLNSLDGLGGHKDAQHAIQQTLTSHRKRASSSTPPPPLKSSAAATSPIIGIVSFTHDAQTLDAYLECILLLWNGQRQPVGVAPHQTRRCWTCEWIQGCEWRAKQAQRSVLTGRSQSGIGEARVGVQLELSQDATEVRDVQHAKKEQEDEFWSTLDYDSIQVRDANGNLVAW</sequence>
<dbReference type="Proteomes" id="UP000000561">
    <property type="component" value="Chromosome 13"/>
</dbReference>
<evidence type="ECO:0000256" key="2">
    <source>
        <dbReference type="SAM" id="MobiDB-lite"/>
    </source>
</evidence>
<evidence type="ECO:0008006" key="5">
    <source>
        <dbReference type="Google" id="ProtNLM"/>
    </source>
</evidence>
<dbReference type="RefSeq" id="XP_011390859.1">
    <property type="nucleotide sequence ID" value="XM_011392557.1"/>
</dbReference>
<evidence type="ECO:0000313" key="3">
    <source>
        <dbReference type="EMBL" id="KIS67437.1"/>
    </source>
</evidence>
<dbReference type="InParanoid" id="A0A0D1C0K3"/>
<dbReference type="EMBL" id="CM003152">
    <property type="protein sequence ID" value="KIS67437.1"/>
    <property type="molecule type" value="Genomic_DNA"/>
</dbReference>
<dbReference type="GO" id="GO:0036297">
    <property type="term" value="P:interstrand cross-link repair"/>
    <property type="evidence" value="ECO:0000318"/>
    <property type="project" value="GO_Central"/>
</dbReference>
<feature type="region of interest" description="Disordered" evidence="2">
    <location>
        <begin position="182"/>
        <end position="222"/>
    </location>
</feature>
<reference evidence="3 4" key="1">
    <citation type="journal article" date="2006" name="Nature">
        <title>Insights from the genome of the biotrophic fungal plant pathogen Ustilago maydis.</title>
        <authorList>
            <person name="Kamper J."/>
            <person name="Kahmann R."/>
            <person name="Bolker M."/>
            <person name="Ma L.J."/>
            <person name="Brefort T."/>
            <person name="Saville B.J."/>
            <person name="Banuett F."/>
            <person name="Kronstad J.W."/>
            <person name="Gold S.E."/>
            <person name="Muller O."/>
            <person name="Perlin M.H."/>
            <person name="Wosten H.A."/>
            <person name="de Vries R."/>
            <person name="Ruiz-Herrera J."/>
            <person name="Reynaga-Pena C.G."/>
            <person name="Snetselaar K."/>
            <person name="McCann M."/>
            <person name="Perez-Martin J."/>
            <person name="Feldbrugge M."/>
            <person name="Basse C.W."/>
            <person name="Steinberg G."/>
            <person name="Ibeas J.I."/>
            <person name="Holloman W."/>
            <person name="Guzman P."/>
            <person name="Farman M."/>
            <person name="Stajich J.E."/>
            <person name="Sentandreu R."/>
            <person name="Gonzalez-Prieto J.M."/>
            <person name="Kennell J.C."/>
            <person name="Molina L."/>
            <person name="Schirawski J."/>
            <person name="Mendoza-Mendoza A."/>
            <person name="Greilinger D."/>
            <person name="Munch K."/>
            <person name="Rossel N."/>
            <person name="Scherer M."/>
            <person name="Vranes M."/>
            <person name="Ladendorf O."/>
            <person name="Vincon V."/>
            <person name="Fuchs U."/>
            <person name="Sandrock B."/>
            <person name="Meng S."/>
            <person name="Ho E.C."/>
            <person name="Cahill M.J."/>
            <person name="Boyce K.J."/>
            <person name="Klose J."/>
            <person name="Klosterman S.J."/>
            <person name="Deelstra H.J."/>
            <person name="Ortiz-Castellanos L."/>
            <person name="Li W."/>
            <person name="Sanchez-Alonso P."/>
            <person name="Schreier P.H."/>
            <person name="Hauser-Hahn I."/>
            <person name="Vaupel M."/>
            <person name="Koopmann E."/>
            <person name="Friedrich G."/>
            <person name="Voss H."/>
            <person name="Schluter T."/>
            <person name="Margolis J."/>
            <person name="Platt D."/>
            <person name="Swimmer C."/>
            <person name="Gnirke A."/>
            <person name="Chen F."/>
            <person name="Vysotskaia V."/>
            <person name="Mannhaupt G."/>
            <person name="Guldener U."/>
            <person name="Munsterkotter M."/>
            <person name="Haase D."/>
            <person name="Oesterheld M."/>
            <person name="Mewes H.W."/>
            <person name="Mauceli E.W."/>
            <person name="DeCaprio D."/>
            <person name="Wade C.M."/>
            <person name="Butler J."/>
            <person name="Young S."/>
            <person name="Jaffe D.B."/>
            <person name="Calvo S."/>
            <person name="Nusbaum C."/>
            <person name="Galagan J."/>
            <person name="Birren B.W."/>
        </authorList>
    </citation>
    <scope>NUCLEOTIDE SEQUENCE [LARGE SCALE GENOMIC DNA]</scope>
    <source>
        <strain evidence="4">DSM 14603 / FGSC 9021 / UM521</strain>
    </source>
</reference>
<dbReference type="eggNOG" id="KOG4760">
    <property type="taxonomic scope" value="Eukaryota"/>
</dbReference>
<keyword evidence="4" id="KW-1185">Reference proteome</keyword>
<dbReference type="Pfam" id="PF09810">
    <property type="entry name" value="Exo5"/>
    <property type="match status" value="1"/>
</dbReference>
<evidence type="ECO:0000256" key="1">
    <source>
        <dbReference type="ARBA" id="ARBA00009797"/>
    </source>
</evidence>
<feature type="region of interest" description="Disordered" evidence="2">
    <location>
        <begin position="416"/>
        <end position="440"/>
    </location>
</feature>
<organism evidence="3 4">
    <name type="scientific">Mycosarcoma maydis</name>
    <name type="common">Corn smut fungus</name>
    <name type="synonym">Ustilago maydis</name>
    <dbReference type="NCBI Taxonomy" id="5270"/>
    <lineage>
        <taxon>Eukaryota</taxon>
        <taxon>Fungi</taxon>
        <taxon>Dikarya</taxon>
        <taxon>Basidiomycota</taxon>
        <taxon>Ustilaginomycotina</taxon>
        <taxon>Ustilaginomycetes</taxon>
        <taxon>Ustilaginales</taxon>
        <taxon>Ustilaginaceae</taxon>
        <taxon>Mycosarcoma</taxon>
    </lineage>
</organism>
<protein>
    <recommendedName>
        <fullName evidence="5">Defects in morphology protein 1</fullName>
    </recommendedName>
</protein>
<dbReference type="OMA" id="DIMDAWK"/>
<dbReference type="AlphaFoldDB" id="A0A0D1C0K3"/>
<dbReference type="KEGG" id="uma:UMAG_04535"/>
<gene>
    <name evidence="3" type="ORF">UMAG_04535</name>
</gene>
<feature type="compositionally biased region" description="Basic and acidic residues" evidence="2">
    <location>
        <begin position="186"/>
        <end position="204"/>
    </location>
</feature>
<dbReference type="OrthoDB" id="354769at2759"/>
<feature type="region of interest" description="Disordered" evidence="2">
    <location>
        <begin position="479"/>
        <end position="544"/>
    </location>
</feature>
<feature type="compositionally biased region" description="Low complexity" evidence="2">
    <location>
        <begin position="205"/>
        <end position="222"/>
    </location>
</feature>
<accession>A0A0D1C0K3</accession>
<dbReference type="PANTHER" id="PTHR14464">
    <property type="entry name" value="EXONUCLEASE V"/>
    <property type="match status" value="1"/>
</dbReference>
<dbReference type="GO" id="GO:0045145">
    <property type="term" value="F:single-stranded DNA 5'-3' DNA exonuclease activity"/>
    <property type="evidence" value="ECO:0000318"/>
    <property type="project" value="GO_Central"/>
</dbReference>
<name>A0A0D1C0K3_MYCMD</name>